<protein>
    <submittedName>
        <fullName evidence="11">Lipopolysaccharide-induced tumor necrosis factor-alpha factor homolog</fullName>
    </submittedName>
</protein>
<evidence type="ECO:0000256" key="6">
    <source>
        <dbReference type="ARBA" id="ARBA00022833"/>
    </source>
</evidence>
<organism evidence="10 11">
    <name type="scientific">Bombyx mandarina</name>
    <name type="common">Wild silk moth</name>
    <name type="synonym">Wild silkworm</name>
    <dbReference type="NCBI Taxonomy" id="7092"/>
    <lineage>
        <taxon>Eukaryota</taxon>
        <taxon>Metazoa</taxon>
        <taxon>Ecdysozoa</taxon>
        <taxon>Arthropoda</taxon>
        <taxon>Hexapoda</taxon>
        <taxon>Insecta</taxon>
        <taxon>Pterygota</taxon>
        <taxon>Neoptera</taxon>
        <taxon>Endopterygota</taxon>
        <taxon>Lepidoptera</taxon>
        <taxon>Glossata</taxon>
        <taxon>Ditrysia</taxon>
        <taxon>Bombycoidea</taxon>
        <taxon>Bombycidae</taxon>
        <taxon>Bombycinae</taxon>
        <taxon>Bombyx</taxon>
    </lineage>
</organism>
<gene>
    <name evidence="11" type="primary">LOC114245809</name>
</gene>
<dbReference type="PANTHER" id="PTHR23292:SF14">
    <property type="entry name" value="FI16615P1-RELATED"/>
    <property type="match status" value="1"/>
</dbReference>
<dbReference type="OrthoDB" id="5599753at2759"/>
<keyword evidence="6" id="KW-0862">Zinc</keyword>
<evidence type="ECO:0000256" key="1">
    <source>
        <dbReference type="ARBA" id="ARBA00004414"/>
    </source>
</evidence>
<sequence>MMSDGINPAQSDSVQADFNVETVNYVRSEPPPYTPWDQRNVIEAPVIHQTVIIQPQLKASPIFFHCPKCNETVLTKVEYKNSKKTHMLAGFICGFTLWCMLCCLATMPYIFPLFKKTRHYCPNCNLFLGQYSKF</sequence>
<accession>A0A6J2JYK8</accession>
<dbReference type="GeneID" id="114245809"/>
<dbReference type="Pfam" id="PF10601">
    <property type="entry name" value="zf-LITAF-like"/>
    <property type="match status" value="1"/>
</dbReference>
<dbReference type="Proteomes" id="UP000504629">
    <property type="component" value="Unplaced"/>
</dbReference>
<dbReference type="SMART" id="SM00714">
    <property type="entry name" value="LITAF"/>
    <property type="match status" value="1"/>
</dbReference>
<dbReference type="GO" id="GO:0031902">
    <property type="term" value="C:late endosome membrane"/>
    <property type="evidence" value="ECO:0007669"/>
    <property type="project" value="UniProtKB-SubCell"/>
</dbReference>
<dbReference type="KEGG" id="bman:114245809"/>
<keyword evidence="10" id="KW-1185">Reference proteome</keyword>
<dbReference type="InterPro" id="IPR037519">
    <property type="entry name" value="LITAF_fam"/>
</dbReference>
<dbReference type="PANTHER" id="PTHR23292">
    <property type="entry name" value="LIPOPOLYSACCHARIDE-INDUCED TUMOR NECROSIS FACTOR-ALPHA FACTOR"/>
    <property type="match status" value="1"/>
</dbReference>
<feature type="domain" description="LITAF" evidence="9">
    <location>
        <begin position="48"/>
        <end position="133"/>
    </location>
</feature>
<keyword evidence="8" id="KW-0812">Transmembrane</keyword>
<comment type="similarity">
    <text evidence="4">Belongs to the CDIP1/LITAF family.</text>
</comment>
<keyword evidence="7 8" id="KW-0472">Membrane</keyword>
<evidence type="ECO:0000256" key="3">
    <source>
        <dbReference type="ARBA" id="ARBA00004630"/>
    </source>
</evidence>
<keyword evidence="8" id="KW-1133">Transmembrane helix</keyword>
<evidence type="ECO:0000256" key="2">
    <source>
        <dbReference type="ARBA" id="ARBA00004481"/>
    </source>
</evidence>
<dbReference type="RefSeq" id="XP_028033897.1">
    <property type="nucleotide sequence ID" value="XM_028178096.1"/>
</dbReference>
<comment type="subcellular location">
    <subcellularLocation>
        <location evidence="2">Endosome membrane</location>
        <topology evidence="2">Peripheral membrane protein</topology>
    </subcellularLocation>
    <subcellularLocation>
        <location evidence="1">Late endosome membrane</location>
    </subcellularLocation>
    <subcellularLocation>
        <location evidence="3">Lysosome membrane</location>
        <topology evidence="3">Peripheral membrane protein</topology>
        <orientation evidence="3">Cytoplasmic side</orientation>
    </subcellularLocation>
</comment>
<evidence type="ECO:0000256" key="4">
    <source>
        <dbReference type="ARBA" id="ARBA00005975"/>
    </source>
</evidence>
<proteinExistence type="inferred from homology"/>
<keyword evidence="5" id="KW-0479">Metal-binding</keyword>
<evidence type="ECO:0000313" key="11">
    <source>
        <dbReference type="RefSeq" id="XP_028033897.1"/>
    </source>
</evidence>
<evidence type="ECO:0000259" key="9">
    <source>
        <dbReference type="PROSITE" id="PS51837"/>
    </source>
</evidence>
<dbReference type="PROSITE" id="PS51837">
    <property type="entry name" value="LITAF"/>
    <property type="match status" value="1"/>
</dbReference>
<dbReference type="GO" id="GO:0008270">
    <property type="term" value="F:zinc ion binding"/>
    <property type="evidence" value="ECO:0007669"/>
    <property type="project" value="TreeGrafter"/>
</dbReference>
<evidence type="ECO:0000313" key="10">
    <source>
        <dbReference type="Proteomes" id="UP000504629"/>
    </source>
</evidence>
<evidence type="ECO:0000256" key="7">
    <source>
        <dbReference type="ARBA" id="ARBA00023136"/>
    </source>
</evidence>
<dbReference type="InterPro" id="IPR006629">
    <property type="entry name" value="LITAF"/>
</dbReference>
<reference evidence="11" key="1">
    <citation type="submission" date="2025-08" db="UniProtKB">
        <authorList>
            <consortium name="RefSeq"/>
        </authorList>
    </citation>
    <scope>IDENTIFICATION</scope>
    <source>
        <tissue evidence="11">Silk gland</tissue>
    </source>
</reference>
<dbReference type="AlphaFoldDB" id="A0A6J2JYK8"/>
<evidence type="ECO:0000256" key="8">
    <source>
        <dbReference type="SAM" id="Phobius"/>
    </source>
</evidence>
<name>A0A6J2JYK8_BOMMA</name>
<evidence type="ECO:0000256" key="5">
    <source>
        <dbReference type="ARBA" id="ARBA00022723"/>
    </source>
</evidence>
<feature type="transmembrane region" description="Helical" evidence="8">
    <location>
        <begin position="88"/>
        <end position="111"/>
    </location>
</feature>
<dbReference type="GO" id="GO:0005765">
    <property type="term" value="C:lysosomal membrane"/>
    <property type="evidence" value="ECO:0007669"/>
    <property type="project" value="UniProtKB-SubCell"/>
</dbReference>